<dbReference type="Pfam" id="PF13585">
    <property type="entry name" value="CHU_C"/>
    <property type="match status" value="1"/>
</dbReference>
<comment type="caution">
    <text evidence="1">The sequence shown here is derived from an EMBL/GenBank/DDBJ whole genome shotgun (WGS) entry which is preliminary data.</text>
</comment>
<dbReference type="SUPFAM" id="SSF49299">
    <property type="entry name" value="PKD domain"/>
    <property type="match status" value="1"/>
</dbReference>
<dbReference type="Gene3D" id="2.60.40.10">
    <property type="entry name" value="Immunoglobulins"/>
    <property type="match status" value="1"/>
</dbReference>
<dbReference type="InterPro" id="IPR035986">
    <property type="entry name" value="PKD_dom_sf"/>
</dbReference>
<protein>
    <recommendedName>
        <fullName evidence="2">Gliding motility-associated C-terminal domain-containing protein</fullName>
    </recommendedName>
</protein>
<proteinExistence type="predicted"/>
<dbReference type="EMBL" id="VSSQ01029187">
    <property type="protein sequence ID" value="MPM79215.1"/>
    <property type="molecule type" value="Genomic_DNA"/>
</dbReference>
<dbReference type="InterPro" id="IPR026341">
    <property type="entry name" value="T9SS_type_B"/>
</dbReference>
<dbReference type="InterPro" id="IPR013783">
    <property type="entry name" value="Ig-like_fold"/>
</dbReference>
<dbReference type="AlphaFoldDB" id="A0A645CQN6"/>
<name>A0A645CQN6_9ZZZZ</name>
<evidence type="ECO:0000313" key="1">
    <source>
        <dbReference type="EMBL" id="MPM79215.1"/>
    </source>
</evidence>
<sequence>MGACTDIDSITVVINPSPTADAGPDTSITEGESVQLNGSGGTTYFWTPAEGLSDPYTANPLCTAGDTTIYILTVTNEFGCTDTDTIIVRVDGDCGNIYVPNAFSPNGDTKNDVFGVMNRCLETLDLKVYNQWGNLVFETTDPNGRWDGNVGGTMAESGIYSYWFNGTLRDGTTVNGQGNFVLIR</sequence>
<organism evidence="1">
    <name type="scientific">bioreactor metagenome</name>
    <dbReference type="NCBI Taxonomy" id="1076179"/>
    <lineage>
        <taxon>unclassified sequences</taxon>
        <taxon>metagenomes</taxon>
        <taxon>ecological metagenomes</taxon>
    </lineage>
</organism>
<gene>
    <name evidence="1" type="ORF">SDC9_126248</name>
</gene>
<reference evidence="1" key="1">
    <citation type="submission" date="2019-08" db="EMBL/GenBank/DDBJ databases">
        <authorList>
            <person name="Kucharzyk K."/>
            <person name="Murdoch R.W."/>
            <person name="Higgins S."/>
            <person name="Loffler F."/>
        </authorList>
    </citation>
    <scope>NUCLEOTIDE SEQUENCE</scope>
</reference>
<evidence type="ECO:0008006" key="2">
    <source>
        <dbReference type="Google" id="ProtNLM"/>
    </source>
</evidence>
<dbReference type="NCBIfam" id="TIGR04131">
    <property type="entry name" value="Bac_Flav_CTERM"/>
    <property type="match status" value="1"/>
</dbReference>
<accession>A0A645CQN6</accession>